<feature type="transmembrane region" description="Helical" evidence="6">
    <location>
        <begin position="37"/>
        <end position="58"/>
    </location>
</feature>
<dbReference type="PANTHER" id="PTHR30250">
    <property type="entry name" value="PST FAMILY PREDICTED COLANIC ACID TRANSPORTER"/>
    <property type="match status" value="1"/>
</dbReference>
<comment type="subcellular location">
    <subcellularLocation>
        <location evidence="1">Cell membrane</location>
        <topology evidence="1">Multi-pass membrane protein</topology>
    </subcellularLocation>
</comment>
<feature type="transmembrane region" description="Helical" evidence="6">
    <location>
        <begin position="420"/>
        <end position="438"/>
    </location>
</feature>
<evidence type="ECO:0000256" key="4">
    <source>
        <dbReference type="ARBA" id="ARBA00022989"/>
    </source>
</evidence>
<evidence type="ECO:0000256" key="1">
    <source>
        <dbReference type="ARBA" id="ARBA00004651"/>
    </source>
</evidence>
<feature type="transmembrane region" description="Helical" evidence="6">
    <location>
        <begin position="177"/>
        <end position="195"/>
    </location>
</feature>
<feature type="transmembrane region" description="Helical" evidence="6">
    <location>
        <begin position="153"/>
        <end position="171"/>
    </location>
</feature>
<organism evidence="7 8">
    <name type="scientific">Sphingomonas vulcanisoli</name>
    <dbReference type="NCBI Taxonomy" id="1658060"/>
    <lineage>
        <taxon>Bacteria</taxon>
        <taxon>Pseudomonadati</taxon>
        <taxon>Pseudomonadota</taxon>
        <taxon>Alphaproteobacteria</taxon>
        <taxon>Sphingomonadales</taxon>
        <taxon>Sphingomonadaceae</taxon>
        <taxon>Sphingomonas</taxon>
    </lineage>
</organism>
<dbReference type="Proteomes" id="UP000727456">
    <property type="component" value="Unassembled WGS sequence"/>
</dbReference>
<feature type="transmembrane region" description="Helical" evidence="6">
    <location>
        <begin position="290"/>
        <end position="311"/>
    </location>
</feature>
<dbReference type="RefSeq" id="WP_167072898.1">
    <property type="nucleotide sequence ID" value="NZ_JAAOZC010000003.1"/>
</dbReference>
<evidence type="ECO:0000313" key="8">
    <source>
        <dbReference type="Proteomes" id="UP000727456"/>
    </source>
</evidence>
<dbReference type="Pfam" id="PF01943">
    <property type="entry name" value="Polysacc_synt"/>
    <property type="match status" value="1"/>
</dbReference>
<accession>A0ABX0TRJ8</accession>
<feature type="transmembrane region" description="Helical" evidence="6">
    <location>
        <begin position="387"/>
        <end position="408"/>
    </location>
</feature>
<evidence type="ECO:0000256" key="3">
    <source>
        <dbReference type="ARBA" id="ARBA00022692"/>
    </source>
</evidence>
<feature type="transmembrane region" description="Helical" evidence="6">
    <location>
        <begin position="259"/>
        <end position="278"/>
    </location>
</feature>
<feature type="transmembrane region" description="Helical" evidence="6">
    <location>
        <begin position="323"/>
        <end position="341"/>
    </location>
</feature>
<dbReference type="EMBL" id="JAAOZC010000003">
    <property type="protein sequence ID" value="NIJ08076.1"/>
    <property type="molecule type" value="Genomic_DNA"/>
</dbReference>
<keyword evidence="3 6" id="KW-0812">Transmembrane</keyword>
<evidence type="ECO:0000256" key="6">
    <source>
        <dbReference type="SAM" id="Phobius"/>
    </source>
</evidence>
<feature type="transmembrane region" description="Helical" evidence="6">
    <location>
        <begin position="113"/>
        <end position="132"/>
    </location>
</feature>
<comment type="caution">
    <text evidence="7">The sequence shown here is derived from an EMBL/GenBank/DDBJ whole genome shotgun (WGS) entry which is preliminary data.</text>
</comment>
<evidence type="ECO:0000313" key="7">
    <source>
        <dbReference type="EMBL" id="NIJ08076.1"/>
    </source>
</evidence>
<keyword evidence="5 6" id="KW-0472">Membrane</keyword>
<dbReference type="PANTHER" id="PTHR30250:SF31">
    <property type="entry name" value="INNER MEMBRANE PROTEIN YGHQ"/>
    <property type="match status" value="1"/>
</dbReference>
<gene>
    <name evidence="7" type="ORF">FHS31_001686</name>
</gene>
<dbReference type="InterPro" id="IPR002797">
    <property type="entry name" value="Polysacc_synth"/>
</dbReference>
<feature type="transmembrane region" description="Helical" evidence="6">
    <location>
        <begin position="79"/>
        <end position="101"/>
    </location>
</feature>
<evidence type="ECO:0000256" key="2">
    <source>
        <dbReference type="ARBA" id="ARBA00022475"/>
    </source>
</evidence>
<evidence type="ECO:0000256" key="5">
    <source>
        <dbReference type="ARBA" id="ARBA00023136"/>
    </source>
</evidence>
<sequence length="482" mass="51127">MRTIPTGLIYGGALAISSGANFLALLVWTRLLPPAQFGIYAIASGTALFLNALGFEWLRQTASRLLVSPGAKFGVDPGRANSMTLVVLSVVGITFVVIALGRGLNLPIAELPASWWPVIGVFTLSEMMLALANTLSRFRMLPWQFFRSMASRGFLSLAIGVPLVMLGWGALGAILGIVLAQCLVIGSTLLLDRFWRTLRPAQGRRADVAAILHFGLPLIASSGANYSVGFLDRYMVGQFLGLKEVGLYSAPFDLMQKTVVFLLLAINLTAGPRIFLAFEAKGPDAARHELDQNFLLLLGVGLPAVVGLAALSPGLSGILMGPAYRASAAVLLPLIATAVLLRSLVGFHISLAFQLAKRTRLLVIPPLLSVVVLILAGYFGLRWYGLVGMACAAILAQGFAFGLSLAMAKRIFGMRLPMAQAWRVIAAAACMGALLWPLRGYSGALPTLGLVAAGGTIYGAALLLFGYPPARAILARLRRAES</sequence>
<keyword evidence="4 6" id="KW-1133">Transmembrane helix</keyword>
<keyword evidence="2" id="KW-1003">Cell membrane</keyword>
<feature type="transmembrane region" description="Helical" evidence="6">
    <location>
        <begin position="207"/>
        <end position="228"/>
    </location>
</feature>
<proteinExistence type="predicted"/>
<feature type="transmembrane region" description="Helical" evidence="6">
    <location>
        <begin position="361"/>
        <end position="381"/>
    </location>
</feature>
<protein>
    <submittedName>
        <fullName evidence="7">O-antigen/teichoic acid export membrane protein</fullName>
    </submittedName>
</protein>
<keyword evidence="8" id="KW-1185">Reference proteome</keyword>
<dbReference type="InterPro" id="IPR050833">
    <property type="entry name" value="Poly_Biosynth_Transport"/>
</dbReference>
<feature type="transmembrane region" description="Helical" evidence="6">
    <location>
        <begin position="7"/>
        <end position="31"/>
    </location>
</feature>
<reference evidence="7 8" key="1">
    <citation type="submission" date="2020-03" db="EMBL/GenBank/DDBJ databases">
        <title>Genomic Encyclopedia of Type Strains, Phase III (KMG-III): the genomes of soil and plant-associated and newly described type strains.</title>
        <authorList>
            <person name="Whitman W."/>
        </authorList>
    </citation>
    <scope>NUCLEOTIDE SEQUENCE [LARGE SCALE GENOMIC DNA]</scope>
    <source>
        <strain evidence="7 8">CECT 8804</strain>
    </source>
</reference>
<name>A0ABX0TRJ8_9SPHN</name>
<feature type="transmembrane region" description="Helical" evidence="6">
    <location>
        <begin position="444"/>
        <end position="467"/>
    </location>
</feature>